<keyword evidence="10" id="KW-0234">DNA repair</keyword>
<sequence length="307" mass="33756">MEGRGRCCRLTPPPDVVGEEECGSKERKQKSGLGDCVVSEMRKLNVCEGFDICPPKQGGGVVLKPPLLVKNREKRNEMKGKGSSSDGKVLRPGMVVMKGYLAASEQAKIVERCRELGVGDGGFYQPGYGEGTKLHLKMMCLGKNWDPQTSQYGEHRPFDGAKPPPIPAEFHNIVHNAIRDANSLLLHHSHNPLPSISPDICIVNFYSQNGRLGLHQDKDETPQSLLQGLPVVSFSIGDSADFLYADHRDVLNAQKLLLQSGDVLIFGGQSRNVFHGVTAIHPTTAPTLLLQRTNLRPGRLNLTFRQY</sequence>
<name>A0AAN9QJZ7_CANGL</name>
<dbReference type="AlphaFoldDB" id="A0AAN9QJZ7"/>
<evidence type="ECO:0000256" key="12">
    <source>
        <dbReference type="ARBA" id="ARBA00052047"/>
    </source>
</evidence>
<evidence type="ECO:0000256" key="7">
    <source>
        <dbReference type="ARBA" id="ARBA00022964"/>
    </source>
</evidence>
<comment type="caution">
    <text evidence="16">The sequence shown here is derived from an EMBL/GenBank/DDBJ whole genome shotgun (WGS) entry which is preliminary data.</text>
</comment>
<dbReference type="SUPFAM" id="SSF51197">
    <property type="entry name" value="Clavaminate synthase-like"/>
    <property type="match status" value="1"/>
</dbReference>
<dbReference type="Proteomes" id="UP001367508">
    <property type="component" value="Unassembled WGS sequence"/>
</dbReference>
<feature type="domain" description="Fe2OG dioxygenase" evidence="15">
    <location>
        <begin position="197"/>
        <end position="307"/>
    </location>
</feature>
<evidence type="ECO:0000256" key="4">
    <source>
        <dbReference type="ARBA" id="ARBA00022490"/>
    </source>
</evidence>
<evidence type="ECO:0000259" key="15">
    <source>
        <dbReference type="PROSITE" id="PS51471"/>
    </source>
</evidence>
<proteinExistence type="inferred from homology"/>
<keyword evidence="5 14" id="KW-0479">Metal-binding</keyword>
<keyword evidence="4" id="KW-0963">Cytoplasm</keyword>
<dbReference type="InterPro" id="IPR027450">
    <property type="entry name" value="AlkB-like"/>
</dbReference>
<comment type="cofactor">
    <cofactor evidence="14">
        <name>Fe(2+)</name>
        <dbReference type="ChEBI" id="CHEBI:29033"/>
    </cofactor>
    <text evidence="14">Binds 1 Fe(2+) ion per subunit.</text>
</comment>
<evidence type="ECO:0000256" key="3">
    <source>
        <dbReference type="ARBA" id="ARBA00007879"/>
    </source>
</evidence>
<organism evidence="16 17">
    <name type="scientific">Canavalia gladiata</name>
    <name type="common">Sword bean</name>
    <name type="synonym">Dolichos gladiatus</name>
    <dbReference type="NCBI Taxonomy" id="3824"/>
    <lineage>
        <taxon>Eukaryota</taxon>
        <taxon>Viridiplantae</taxon>
        <taxon>Streptophyta</taxon>
        <taxon>Embryophyta</taxon>
        <taxon>Tracheophyta</taxon>
        <taxon>Spermatophyta</taxon>
        <taxon>Magnoliopsida</taxon>
        <taxon>eudicotyledons</taxon>
        <taxon>Gunneridae</taxon>
        <taxon>Pentapetalae</taxon>
        <taxon>rosids</taxon>
        <taxon>fabids</taxon>
        <taxon>Fabales</taxon>
        <taxon>Fabaceae</taxon>
        <taxon>Papilionoideae</taxon>
        <taxon>50 kb inversion clade</taxon>
        <taxon>NPAAA clade</taxon>
        <taxon>indigoferoid/millettioid clade</taxon>
        <taxon>Phaseoleae</taxon>
        <taxon>Canavalia</taxon>
    </lineage>
</organism>
<dbReference type="GO" id="GO:0005737">
    <property type="term" value="C:cytoplasm"/>
    <property type="evidence" value="ECO:0007669"/>
    <property type="project" value="UniProtKB-SubCell"/>
</dbReference>
<dbReference type="GO" id="GO:0141131">
    <property type="term" value="F:DNA N6-methyladenine demethylase activity"/>
    <property type="evidence" value="ECO:0007669"/>
    <property type="project" value="UniProtKB-EC"/>
</dbReference>
<feature type="binding site" evidence="14">
    <location>
        <position position="275"/>
    </location>
    <ligand>
        <name>Fe cation</name>
        <dbReference type="ChEBI" id="CHEBI:24875"/>
        <note>catalytic</note>
    </ligand>
</feature>
<keyword evidence="11" id="KW-0539">Nucleus</keyword>
<gene>
    <name evidence="16" type="ORF">VNO77_18826</name>
</gene>
<protein>
    <recommendedName>
        <fullName evidence="13">DNA N(6)-methyladenine demethylase</fullName>
        <ecNumber evidence="13">1.14.11.51</ecNumber>
    </recommendedName>
</protein>
<evidence type="ECO:0000256" key="5">
    <source>
        <dbReference type="ARBA" id="ARBA00022723"/>
    </source>
</evidence>
<comment type="subcellular location">
    <subcellularLocation>
        <location evidence="2">Cytoplasm</location>
    </subcellularLocation>
    <subcellularLocation>
        <location evidence="1">Nucleus</location>
    </subcellularLocation>
</comment>
<keyword evidence="8" id="KW-0560">Oxidoreductase</keyword>
<dbReference type="GO" id="GO:0035513">
    <property type="term" value="P:oxidative RNA demethylation"/>
    <property type="evidence" value="ECO:0007669"/>
    <property type="project" value="TreeGrafter"/>
</dbReference>
<keyword evidence="17" id="KW-1185">Reference proteome</keyword>
<dbReference type="Gene3D" id="2.60.120.590">
    <property type="entry name" value="Alpha-ketoglutarate-dependent dioxygenase AlkB-like"/>
    <property type="match status" value="1"/>
</dbReference>
<dbReference type="GO" id="GO:0006281">
    <property type="term" value="P:DNA repair"/>
    <property type="evidence" value="ECO:0007669"/>
    <property type="project" value="UniProtKB-KW"/>
</dbReference>
<dbReference type="InterPro" id="IPR005123">
    <property type="entry name" value="Oxoglu/Fe-dep_dioxygenase_dom"/>
</dbReference>
<dbReference type="FunFam" id="2.60.120.590:FF:000013">
    <property type="entry name" value="2-oxoglutarate-dependent dioxygenase family protein"/>
    <property type="match status" value="1"/>
</dbReference>
<dbReference type="PANTHER" id="PTHR16557:SF2">
    <property type="entry name" value="NUCLEIC ACID DIOXYGENASE ALKBH1"/>
    <property type="match status" value="1"/>
</dbReference>
<dbReference type="PANTHER" id="PTHR16557">
    <property type="entry name" value="ALKYLATED DNA REPAIR PROTEIN ALKB-RELATED"/>
    <property type="match status" value="1"/>
</dbReference>
<dbReference type="PROSITE" id="PS51471">
    <property type="entry name" value="FE2OG_OXY"/>
    <property type="match status" value="1"/>
</dbReference>
<evidence type="ECO:0000256" key="1">
    <source>
        <dbReference type="ARBA" id="ARBA00004123"/>
    </source>
</evidence>
<feature type="binding site" evidence="14">
    <location>
        <position position="215"/>
    </location>
    <ligand>
        <name>Fe cation</name>
        <dbReference type="ChEBI" id="CHEBI:24875"/>
        <note>catalytic</note>
    </ligand>
</feature>
<evidence type="ECO:0000256" key="8">
    <source>
        <dbReference type="ARBA" id="ARBA00023002"/>
    </source>
</evidence>
<evidence type="ECO:0000313" key="17">
    <source>
        <dbReference type="Proteomes" id="UP001367508"/>
    </source>
</evidence>
<evidence type="ECO:0000256" key="10">
    <source>
        <dbReference type="ARBA" id="ARBA00023204"/>
    </source>
</evidence>
<evidence type="ECO:0000256" key="9">
    <source>
        <dbReference type="ARBA" id="ARBA00023004"/>
    </source>
</evidence>
<evidence type="ECO:0000256" key="6">
    <source>
        <dbReference type="ARBA" id="ARBA00022763"/>
    </source>
</evidence>
<evidence type="ECO:0000256" key="14">
    <source>
        <dbReference type="PIRSR" id="PIRSR604574-2"/>
    </source>
</evidence>
<accession>A0AAN9QJZ7</accession>
<keyword evidence="9 14" id="KW-0408">Iron</keyword>
<keyword evidence="6" id="KW-0227">DNA damage</keyword>
<dbReference type="InterPro" id="IPR037151">
    <property type="entry name" value="AlkB-like_sf"/>
</dbReference>
<evidence type="ECO:0000256" key="2">
    <source>
        <dbReference type="ARBA" id="ARBA00004496"/>
    </source>
</evidence>
<dbReference type="Pfam" id="PF13532">
    <property type="entry name" value="2OG-FeII_Oxy_2"/>
    <property type="match status" value="1"/>
</dbReference>
<keyword evidence="7" id="KW-0223">Dioxygenase</keyword>
<dbReference type="GO" id="GO:0008198">
    <property type="term" value="F:ferrous iron binding"/>
    <property type="evidence" value="ECO:0007669"/>
    <property type="project" value="TreeGrafter"/>
</dbReference>
<comment type="similarity">
    <text evidence="3">Belongs to the alkB family.</text>
</comment>
<evidence type="ECO:0000256" key="11">
    <source>
        <dbReference type="ARBA" id="ARBA00023242"/>
    </source>
</evidence>
<dbReference type="EMBL" id="JAYMYQ010000004">
    <property type="protein sequence ID" value="KAK7338224.1"/>
    <property type="molecule type" value="Genomic_DNA"/>
</dbReference>
<feature type="binding site" evidence="14">
    <location>
        <position position="217"/>
    </location>
    <ligand>
        <name>Fe cation</name>
        <dbReference type="ChEBI" id="CHEBI:24875"/>
        <note>catalytic</note>
    </ligand>
</feature>
<comment type="catalytic activity">
    <reaction evidence="12">
        <text>an N(6)-methyl-2'-deoxyadenosine in DNA + 2-oxoglutarate + O2 = a 2'-deoxyadenosine in DNA + formaldehyde + succinate + CO2</text>
        <dbReference type="Rhea" id="RHEA:49524"/>
        <dbReference type="Rhea" id="RHEA-COMP:12418"/>
        <dbReference type="Rhea" id="RHEA-COMP:12419"/>
        <dbReference type="ChEBI" id="CHEBI:15379"/>
        <dbReference type="ChEBI" id="CHEBI:16526"/>
        <dbReference type="ChEBI" id="CHEBI:16810"/>
        <dbReference type="ChEBI" id="CHEBI:16842"/>
        <dbReference type="ChEBI" id="CHEBI:30031"/>
        <dbReference type="ChEBI" id="CHEBI:90615"/>
        <dbReference type="ChEBI" id="CHEBI:90616"/>
        <dbReference type="EC" id="1.14.11.51"/>
    </reaction>
    <physiologicalReaction direction="left-to-right" evidence="12">
        <dbReference type="Rhea" id="RHEA:49525"/>
    </physiologicalReaction>
</comment>
<evidence type="ECO:0000256" key="13">
    <source>
        <dbReference type="ARBA" id="ARBA00066586"/>
    </source>
</evidence>
<dbReference type="EC" id="1.14.11.51" evidence="13"/>
<dbReference type="GO" id="GO:0005634">
    <property type="term" value="C:nucleus"/>
    <property type="evidence" value="ECO:0007669"/>
    <property type="project" value="UniProtKB-SubCell"/>
</dbReference>
<dbReference type="InterPro" id="IPR004574">
    <property type="entry name" value="Alkb"/>
</dbReference>
<dbReference type="GO" id="GO:0035515">
    <property type="term" value="F:oxidative RNA demethylase activity"/>
    <property type="evidence" value="ECO:0007669"/>
    <property type="project" value="TreeGrafter"/>
</dbReference>
<reference evidence="16 17" key="1">
    <citation type="submission" date="2024-01" db="EMBL/GenBank/DDBJ databases">
        <title>The genomes of 5 underutilized Papilionoideae crops provide insights into root nodulation and disease resistanc.</title>
        <authorList>
            <person name="Jiang F."/>
        </authorList>
    </citation>
    <scope>NUCLEOTIDE SEQUENCE [LARGE SCALE GENOMIC DNA]</scope>
    <source>
        <strain evidence="16">LVBAO_FW01</strain>
        <tissue evidence="16">Leaves</tissue>
    </source>
</reference>
<evidence type="ECO:0000313" key="16">
    <source>
        <dbReference type="EMBL" id="KAK7338224.1"/>
    </source>
</evidence>
<dbReference type="GO" id="GO:0035516">
    <property type="term" value="F:broad specificity oxidative DNA demethylase activity"/>
    <property type="evidence" value="ECO:0007669"/>
    <property type="project" value="TreeGrafter"/>
</dbReference>